<keyword evidence="3" id="KW-0808">Transferase</keyword>
<dbReference type="GO" id="GO:0000155">
    <property type="term" value="F:phosphorelay sensor kinase activity"/>
    <property type="evidence" value="ECO:0007669"/>
    <property type="project" value="InterPro"/>
</dbReference>
<reference evidence="3 4" key="1">
    <citation type="submission" date="2019-03" db="EMBL/GenBank/DDBJ databases">
        <title>Genomic Encyclopedia of Archaeal and Bacterial Type Strains, Phase II (KMG-II): from individual species to whole genera.</title>
        <authorList>
            <person name="Goeker M."/>
        </authorList>
    </citation>
    <scope>NUCLEOTIDE SEQUENCE [LARGE SCALE GENOMIC DNA]</scope>
    <source>
        <strain evidence="3 4">RL-C</strain>
    </source>
</reference>
<protein>
    <submittedName>
        <fullName evidence="3">Histidine kinase</fullName>
    </submittedName>
</protein>
<keyword evidence="1" id="KW-1133">Transmembrane helix</keyword>
<keyword evidence="3" id="KW-0418">Kinase</keyword>
<dbReference type="EMBL" id="SLWB01000009">
    <property type="protein sequence ID" value="TCN66393.1"/>
    <property type="molecule type" value="Genomic_DNA"/>
</dbReference>
<evidence type="ECO:0000259" key="2">
    <source>
        <dbReference type="Pfam" id="PF06580"/>
    </source>
</evidence>
<name>A0A4R2ED72_9BACT</name>
<dbReference type="InterPro" id="IPR050640">
    <property type="entry name" value="Bact_2-comp_sensor_kinase"/>
</dbReference>
<gene>
    <name evidence="3" type="ORF">CLV25_10922</name>
</gene>
<dbReference type="PANTHER" id="PTHR34220">
    <property type="entry name" value="SENSOR HISTIDINE KINASE YPDA"/>
    <property type="match status" value="1"/>
</dbReference>
<dbReference type="AlphaFoldDB" id="A0A4R2ED72"/>
<dbReference type="PANTHER" id="PTHR34220:SF7">
    <property type="entry name" value="SENSOR HISTIDINE KINASE YPDA"/>
    <property type="match status" value="1"/>
</dbReference>
<feature type="transmembrane region" description="Helical" evidence="1">
    <location>
        <begin position="84"/>
        <end position="109"/>
    </location>
</feature>
<feature type="transmembrane region" description="Helical" evidence="1">
    <location>
        <begin position="7"/>
        <end position="29"/>
    </location>
</feature>
<dbReference type="Proteomes" id="UP000294830">
    <property type="component" value="Unassembled WGS sequence"/>
</dbReference>
<feature type="transmembrane region" description="Helical" evidence="1">
    <location>
        <begin position="44"/>
        <end position="63"/>
    </location>
</feature>
<evidence type="ECO:0000313" key="4">
    <source>
        <dbReference type="Proteomes" id="UP000294830"/>
    </source>
</evidence>
<organism evidence="3 4">
    <name type="scientific">Acetobacteroides hydrogenigenes</name>
    <dbReference type="NCBI Taxonomy" id="979970"/>
    <lineage>
        <taxon>Bacteria</taxon>
        <taxon>Pseudomonadati</taxon>
        <taxon>Bacteroidota</taxon>
        <taxon>Bacteroidia</taxon>
        <taxon>Bacteroidales</taxon>
        <taxon>Rikenellaceae</taxon>
        <taxon>Acetobacteroides</taxon>
    </lineage>
</organism>
<feature type="transmembrane region" description="Helical" evidence="1">
    <location>
        <begin position="121"/>
        <end position="141"/>
    </location>
</feature>
<sequence length="348" mass="40442">MKSIKKIYSLLAYLLLFSGLGGFSYLLLIRDVIMAKGRPVDLSPIWMLMGCIFFFNMLGFFLLQVNSWLNRKLQFFFKRKNMLTLHYVGIAALLFLLNYALLVFVKMMIEVPTPFRVKSEGWVLLIVIWLVELVIVSLVLVNQSFRQTLKLYRETAILQESTTKAQYVALQNQLNPHFLFNSLNVLISEIEYNPQSAIEFTRNLSDVYRYILQCQDQRLALLGDELDFLNSYIVLHQIRLGNCIILDNKIDKKLYDRKVPPLTLQLLAENVIKHNFISISKPVRIELSYSVEDDMLMVSNELHPKKDEPKSGKGLQNLSSRYQLICNRTIVVEKSDTHFTVKTPLLYD</sequence>
<dbReference type="Pfam" id="PF06580">
    <property type="entry name" value="His_kinase"/>
    <property type="match status" value="1"/>
</dbReference>
<accession>A0A4R2ED72</accession>
<dbReference type="GO" id="GO:0016020">
    <property type="term" value="C:membrane"/>
    <property type="evidence" value="ECO:0007669"/>
    <property type="project" value="InterPro"/>
</dbReference>
<comment type="caution">
    <text evidence="3">The sequence shown here is derived from an EMBL/GenBank/DDBJ whole genome shotgun (WGS) entry which is preliminary data.</text>
</comment>
<feature type="domain" description="Signal transduction histidine kinase internal region" evidence="2">
    <location>
        <begin position="165"/>
        <end position="242"/>
    </location>
</feature>
<evidence type="ECO:0000256" key="1">
    <source>
        <dbReference type="SAM" id="Phobius"/>
    </source>
</evidence>
<proteinExistence type="predicted"/>
<evidence type="ECO:0000313" key="3">
    <source>
        <dbReference type="EMBL" id="TCN66393.1"/>
    </source>
</evidence>
<keyword evidence="1" id="KW-0812">Transmembrane</keyword>
<dbReference type="InterPro" id="IPR010559">
    <property type="entry name" value="Sig_transdc_His_kin_internal"/>
</dbReference>
<keyword evidence="1" id="KW-0472">Membrane</keyword>
<dbReference type="RefSeq" id="WP_131839521.1">
    <property type="nucleotide sequence ID" value="NZ_SLWB01000009.1"/>
</dbReference>
<keyword evidence="4" id="KW-1185">Reference proteome</keyword>
<dbReference type="OrthoDB" id="9809908at2"/>